<dbReference type="PANTHER" id="PTHR31672:SF2">
    <property type="entry name" value="F-BOX DOMAIN-CONTAINING PROTEIN"/>
    <property type="match status" value="1"/>
</dbReference>
<sequence>MITRCSQRSLQILRLVNKNSFILSLISLTFERNEDDKTQYEDQKDTNTVVDLDMDSASPVELQVPVQFASCSATVQSPRANGCPGLSPSVWKKLPDELLEIVFTKLPISALKKFLQLSKRWRVFIYSEDFARRCQSKQLTAVYFDRHASRSWLYMYTAIPSRKTESWMEHFLKFIPQESIDKLVAADQGLLCYQLRKEYRMGQSFQFEEIVLVVHNPFTRKWRRLVVPYNPETETRRKAVMYEDNMLVGLCVDEETGRYKLVVAFLDKDLTGKTFVYNSASASWTISSAVFPGLGQRGEFSEWAIQRSICCGGEVFWLVEELTSFSLDDYPHFMTLIKYSMMLDTWSLATQQRPCEEGCELHLSSFEHRLMLVNFGNVSETNILFPDEFSSLVPGVVKFDVQAFREVMNKAVYVHDDDEYYFGGSTLPRKAAAEGSALFIHSEFYDMPSLEVIFGFDGGSPKVIRLPPLTYLDRCMVPFLFTYRLKAFV</sequence>
<dbReference type="Pfam" id="PF00646">
    <property type="entry name" value="F-box"/>
    <property type="match status" value="1"/>
</dbReference>
<evidence type="ECO:0000313" key="2">
    <source>
        <dbReference type="EMBL" id="KAL3678217.1"/>
    </source>
</evidence>
<protein>
    <recommendedName>
        <fullName evidence="1">F-box domain-containing protein</fullName>
    </recommendedName>
</protein>
<evidence type="ECO:0000259" key="1">
    <source>
        <dbReference type="PROSITE" id="PS50181"/>
    </source>
</evidence>
<evidence type="ECO:0000313" key="3">
    <source>
        <dbReference type="Proteomes" id="UP001633002"/>
    </source>
</evidence>
<dbReference type="EMBL" id="JBJQOH010000007">
    <property type="protein sequence ID" value="KAL3678217.1"/>
    <property type="molecule type" value="Genomic_DNA"/>
</dbReference>
<proteinExistence type="predicted"/>
<feature type="domain" description="F-box" evidence="1">
    <location>
        <begin position="88"/>
        <end position="134"/>
    </location>
</feature>
<dbReference type="AlphaFoldDB" id="A0ABD3GJ73"/>
<dbReference type="PROSITE" id="PS50181">
    <property type="entry name" value="FBOX"/>
    <property type="match status" value="1"/>
</dbReference>
<dbReference type="InterPro" id="IPR050796">
    <property type="entry name" value="SCF_F-box_component"/>
</dbReference>
<accession>A0ABD3GJ73</accession>
<dbReference type="SUPFAM" id="SSF81383">
    <property type="entry name" value="F-box domain"/>
    <property type="match status" value="1"/>
</dbReference>
<name>A0ABD3GJ73_9MARC</name>
<comment type="caution">
    <text evidence="2">The sequence shown here is derived from an EMBL/GenBank/DDBJ whole genome shotgun (WGS) entry which is preliminary data.</text>
</comment>
<dbReference type="InterPro" id="IPR036047">
    <property type="entry name" value="F-box-like_dom_sf"/>
</dbReference>
<organism evidence="2 3">
    <name type="scientific">Riccia sorocarpa</name>
    <dbReference type="NCBI Taxonomy" id="122646"/>
    <lineage>
        <taxon>Eukaryota</taxon>
        <taxon>Viridiplantae</taxon>
        <taxon>Streptophyta</taxon>
        <taxon>Embryophyta</taxon>
        <taxon>Marchantiophyta</taxon>
        <taxon>Marchantiopsida</taxon>
        <taxon>Marchantiidae</taxon>
        <taxon>Marchantiales</taxon>
        <taxon>Ricciaceae</taxon>
        <taxon>Riccia</taxon>
    </lineage>
</organism>
<dbReference type="InterPro" id="IPR001810">
    <property type="entry name" value="F-box_dom"/>
</dbReference>
<dbReference type="SMART" id="SM00256">
    <property type="entry name" value="FBOX"/>
    <property type="match status" value="1"/>
</dbReference>
<dbReference type="Proteomes" id="UP001633002">
    <property type="component" value="Unassembled WGS sequence"/>
</dbReference>
<gene>
    <name evidence="2" type="ORF">R1sor_021173</name>
</gene>
<reference evidence="2 3" key="1">
    <citation type="submission" date="2024-09" db="EMBL/GenBank/DDBJ databases">
        <title>Chromosome-scale assembly of Riccia sorocarpa.</title>
        <authorList>
            <person name="Paukszto L."/>
        </authorList>
    </citation>
    <scope>NUCLEOTIDE SEQUENCE [LARGE SCALE GENOMIC DNA]</scope>
    <source>
        <strain evidence="2">LP-2024</strain>
        <tissue evidence="2">Aerial parts of the thallus</tissue>
    </source>
</reference>
<dbReference type="PANTHER" id="PTHR31672">
    <property type="entry name" value="BNACNNG10540D PROTEIN"/>
    <property type="match status" value="1"/>
</dbReference>
<keyword evidence="3" id="KW-1185">Reference proteome</keyword>